<evidence type="ECO:0000256" key="7">
    <source>
        <dbReference type="SAM" id="MobiDB-lite"/>
    </source>
</evidence>
<dbReference type="PANTHER" id="PTHR11742:SF49">
    <property type="entry name" value="ALPHA-1,2-MANNOSIDASE"/>
    <property type="match status" value="1"/>
</dbReference>
<evidence type="ECO:0000256" key="5">
    <source>
        <dbReference type="ARBA" id="ARBA00023157"/>
    </source>
</evidence>
<dbReference type="Proteomes" id="UP001363622">
    <property type="component" value="Unassembled WGS sequence"/>
</dbReference>
<organism evidence="8 9">
    <name type="scientific">Phyllosticta citriasiana</name>
    <dbReference type="NCBI Taxonomy" id="595635"/>
    <lineage>
        <taxon>Eukaryota</taxon>
        <taxon>Fungi</taxon>
        <taxon>Dikarya</taxon>
        <taxon>Ascomycota</taxon>
        <taxon>Pezizomycotina</taxon>
        <taxon>Dothideomycetes</taxon>
        <taxon>Dothideomycetes incertae sedis</taxon>
        <taxon>Botryosphaeriales</taxon>
        <taxon>Phyllostictaceae</taxon>
        <taxon>Phyllosticta</taxon>
    </lineage>
</organism>
<dbReference type="InterPro" id="IPR036026">
    <property type="entry name" value="Seven-hairpin_glycosidases"/>
</dbReference>
<evidence type="ECO:0000313" key="9">
    <source>
        <dbReference type="Proteomes" id="UP001363622"/>
    </source>
</evidence>
<dbReference type="EC" id="3.2.1.-" evidence="6"/>
<dbReference type="SUPFAM" id="SSF48225">
    <property type="entry name" value="Seven-hairpin glycosidases"/>
    <property type="match status" value="1"/>
</dbReference>
<gene>
    <name evidence="8" type="ORF">IWZ03DRAFT_42439</name>
</gene>
<reference evidence="8 9" key="1">
    <citation type="submission" date="2024-04" db="EMBL/GenBank/DDBJ databases">
        <title>Phyllosticta paracitricarpa is synonymous to the EU quarantine fungus P. citricarpa based on phylogenomic analyses.</title>
        <authorList>
            <consortium name="Lawrence Berkeley National Laboratory"/>
            <person name="Van Ingen-Buijs V.A."/>
            <person name="Van Westerhoven A.C."/>
            <person name="Haridas S."/>
            <person name="Skiadas P."/>
            <person name="Martin F."/>
            <person name="Groenewald J.Z."/>
            <person name="Crous P.W."/>
            <person name="Seidl M.F."/>
        </authorList>
    </citation>
    <scope>NUCLEOTIDE SEQUENCE [LARGE SCALE GENOMIC DNA]</scope>
    <source>
        <strain evidence="8 9">CBS 123371</strain>
    </source>
</reference>
<feature type="compositionally biased region" description="Low complexity" evidence="7">
    <location>
        <begin position="32"/>
        <end position="46"/>
    </location>
</feature>
<proteinExistence type="inferred from homology"/>
<dbReference type="InterPro" id="IPR012341">
    <property type="entry name" value="6hp_glycosidase-like_sf"/>
</dbReference>
<keyword evidence="6" id="KW-0326">Glycosidase</keyword>
<feature type="region of interest" description="Disordered" evidence="7">
    <location>
        <begin position="31"/>
        <end position="62"/>
    </location>
</feature>
<evidence type="ECO:0000256" key="2">
    <source>
        <dbReference type="ARBA" id="ARBA00004922"/>
    </source>
</evidence>
<feature type="compositionally biased region" description="Basic and acidic residues" evidence="7">
    <location>
        <begin position="48"/>
        <end position="58"/>
    </location>
</feature>
<evidence type="ECO:0000313" key="8">
    <source>
        <dbReference type="EMBL" id="KAK7512936.1"/>
    </source>
</evidence>
<dbReference type="GO" id="GO:0016787">
    <property type="term" value="F:hydrolase activity"/>
    <property type="evidence" value="ECO:0007669"/>
    <property type="project" value="UniProtKB-KW"/>
</dbReference>
<sequence length="619" mass="70080">MVAARRKAFLAIGAFAVFVLYFSHQPRNWRVPSPSAPASPIGASTPSDDDRTKLDPASKHPKFSWSTVTQHYPLSSFAALPEIKPGTDIPRIQHDFNPDDETSEARDKRLRRVAAVREEFKHAWRGYKKKAWLSDEVTPLTGGTLNTFGGWAATLVDSLDTLWIMGLHQEFEDSLKDIELIDFSTCSLDELNVFETTIRYLGGFLAAYDVSDGKFPSLLEKAKEMGEMLYKAFDTPNRMPLTRWKFKDAAEGAKQEADDTVLLAEIGSLTLEFTRLSQVTGDSKYYDAIARITNLFEEQQNQTKLPGMWPVVVNAKTLDFKSYNGFTIGGMADSMYEYLPKQHLLLGGATPQYEKLYSNSVSPIKKYMLYRPMVPKNESILMVGDVSPDGKLPPKKVWLEPKNQHLTCFAGGMFAVGGKIFKSEEDVDVGWNLTQGCLWAYDNNANGIMPEIMYTVPCDSKEKCGWDYETWRDAIEKAYAPDVEKTGKTHHSAEELFEKHHLREGIAKIADPRYILRPEAIESVFVLYRVTGHDTLQDRGWDMFDRIVKVTRTPIAHAALDDVTTPKVEKADRMESFWLAETLKYFYLLFSEPNVISLDEYVLNTEAHPLKRPSPPKGD</sequence>
<dbReference type="EMBL" id="JBBPHU010000010">
    <property type="protein sequence ID" value="KAK7512936.1"/>
    <property type="molecule type" value="Genomic_DNA"/>
</dbReference>
<dbReference type="InterPro" id="IPR050749">
    <property type="entry name" value="Glycosyl_Hydrolase_47"/>
</dbReference>
<keyword evidence="4 6" id="KW-0378">Hydrolase</keyword>
<dbReference type="PRINTS" id="PR00747">
    <property type="entry name" value="GLYHDRLASE47"/>
</dbReference>
<comment type="caution">
    <text evidence="8">The sequence shown here is derived from an EMBL/GenBank/DDBJ whole genome shotgun (WGS) entry which is preliminary data.</text>
</comment>
<evidence type="ECO:0000256" key="3">
    <source>
        <dbReference type="ARBA" id="ARBA00007658"/>
    </source>
</evidence>
<accession>A0ABR1KIW6</accession>
<dbReference type="Gene3D" id="1.50.10.10">
    <property type="match status" value="1"/>
</dbReference>
<evidence type="ECO:0000256" key="6">
    <source>
        <dbReference type="RuleBase" id="RU361193"/>
    </source>
</evidence>
<protein>
    <recommendedName>
        <fullName evidence="6">alpha-1,2-Mannosidase</fullName>
        <ecNumber evidence="6">3.2.1.-</ecNumber>
    </recommendedName>
</protein>
<dbReference type="Pfam" id="PF01532">
    <property type="entry name" value="Glyco_hydro_47"/>
    <property type="match status" value="1"/>
</dbReference>
<comment type="similarity">
    <text evidence="3 6">Belongs to the glycosyl hydrolase 47 family.</text>
</comment>
<comment type="pathway">
    <text evidence="2">Protein modification; protein glycosylation.</text>
</comment>
<evidence type="ECO:0000256" key="4">
    <source>
        <dbReference type="ARBA" id="ARBA00022801"/>
    </source>
</evidence>
<keyword evidence="9" id="KW-1185">Reference proteome</keyword>
<evidence type="ECO:0000256" key="1">
    <source>
        <dbReference type="ARBA" id="ARBA00001913"/>
    </source>
</evidence>
<dbReference type="PANTHER" id="PTHR11742">
    <property type="entry name" value="MANNOSYL-OLIGOSACCHARIDE ALPHA-1,2-MANNOSIDASE-RELATED"/>
    <property type="match status" value="1"/>
</dbReference>
<keyword evidence="5" id="KW-1015">Disulfide bond</keyword>
<comment type="cofactor">
    <cofactor evidence="1">
        <name>Ca(2+)</name>
        <dbReference type="ChEBI" id="CHEBI:29108"/>
    </cofactor>
</comment>
<name>A0ABR1KIW6_9PEZI</name>
<dbReference type="InterPro" id="IPR001382">
    <property type="entry name" value="Glyco_hydro_47"/>
</dbReference>